<dbReference type="AlphaFoldDB" id="A0A1X1TCX3"/>
<dbReference type="InterPro" id="IPR005297">
    <property type="entry name" value="Lipoprotein_repeat"/>
</dbReference>
<dbReference type="PROSITE" id="PS51257">
    <property type="entry name" value="PROKAR_LIPOPROTEIN"/>
    <property type="match status" value="1"/>
</dbReference>
<evidence type="ECO:0000313" key="3">
    <source>
        <dbReference type="EMBL" id="ORV42433.1"/>
    </source>
</evidence>
<dbReference type="KEGG" id="mdr:MDOR_26340"/>
<feature type="region of interest" description="Disordered" evidence="1">
    <location>
        <begin position="34"/>
        <end position="64"/>
    </location>
</feature>
<dbReference type="PANTHER" id="PTHR39335:SF1">
    <property type="entry name" value="BLL4220 PROTEIN"/>
    <property type="match status" value="1"/>
</dbReference>
<dbReference type="Proteomes" id="UP000193564">
    <property type="component" value="Unassembled WGS sequence"/>
</dbReference>
<dbReference type="Pfam" id="PF03640">
    <property type="entry name" value="Lipoprotein_15"/>
    <property type="match status" value="1"/>
</dbReference>
<sequence length="192" mass="19586">MCERAFTGPRFIGAAAAALTAGSVVLTSCAVGDGGTSGVHETTTPPPAAAFEHDAQTPPPSTDRILPTGPKWLETDEIDGLGTFVVDGTGRAVYASSADTANESTCRGSCADTWLPLLASGDPAGGIGIQVSAARTVPRPDGSAQVAYQGHPLYWYAGDKGPGTIEGHGVNLFGAEWFLITPDGDRVGTANR</sequence>
<evidence type="ECO:0000313" key="4">
    <source>
        <dbReference type="Proteomes" id="UP000193564"/>
    </source>
</evidence>
<evidence type="ECO:0000256" key="1">
    <source>
        <dbReference type="SAM" id="MobiDB-lite"/>
    </source>
</evidence>
<evidence type="ECO:0000313" key="5">
    <source>
        <dbReference type="Proteomes" id="UP000467201"/>
    </source>
</evidence>
<keyword evidence="2" id="KW-0449">Lipoprotein</keyword>
<dbReference type="EMBL" id="AP022605">
    <property type="protein sequence ID" value="BBZ08465.1"/>
    <property type="molecule type" value="Genomic_DNA"/>
</dbReference>
<name>A0A1X1TCX3_9MYCO</name>
<evidence type="ECO:0000313" key="2">
    <source>
        <dbReference type="EMBL" id="BBZ08465.1"/>
    </source>
</evidence>
<accession>A0A1X1TCX3</accession>
<gene>
    <name evidence="3" type="ORF">AWC01_07995</name>
    <name evidence="2" type="ORF">MDOR_26340</name>
</gene>
<reference evidence="2" key="3">
    <citation type="submission" date="2020-02" db="EMBL/GenBank/DDBJ databases">
        <authorList>
            <person name="Matsumoto Y."/>
            <person name="Motooka D."/>
            <person name="Nakamura S."/>
        </authorList>
    </citation>
    <scope>NUCLEOTIDE SEQUENCE</scope>
    <source>
        <strain evidence="2">JCM 12405</strain>
    </source>
</reference>
<keyword evidence="4" id="KW-1185">Reference proteome</keyword>
<protein>
    <submittedName>
        <fullName evidence="2">Lipoprotein</fullName>
    </submittedName>
</protein>
<reference evidence="2 5" key="2">
    <citation type="journal article" date="2019" name="Emerg. Microbes Infect.">
        <title>Comprehensive subspecies identification of 175 nontuberculous mycobacteria species based on 7547 genomic profiles.</title>
        <authorList>
            <person name="Matsumoto Y."/>
            <person name="Kinjo T."/>
            <person name="Motooka D."/>
            <person name="Nabeya D."/>
            <person name="Jung N."/>
            <person name="Uechi K."/>
            <person name="Horii T."/>
            <person name="Iida T."/>
            <person name="Fujita J."/>
            <person name="Nakamura S."/>
        </authorList>
    </citation>
    <scope>NUCLEOTIDE SEQUENCE [LARGE SCALE GENOMIC DNA]</scope>
    <source>
        <strain evidence="2 5">JCM 12405</strain>
    </source>
</reference>
<dbReference type="GO" id="GO:0043448">
    <property type="term" value="P:alkane catabolic process"/>
    <property type="evidence" value="ECO:0007669"/>
    <property type="project" value="TreeGrafter"/>
</dbReference>
<dbReference type="Proteomes" id="UP000467201">
    <property type="component" value="Chromosome"/>
</dbReference>
<proteinExistence type="predicted"/>
<dbReference type="PANTHER" id="PTHR39335">
    <property type="entry name" value="BLL4220 PROTEIN"/>
    <property type="match status" value="1"/>
</dbReference>
<organism evidence="3 4">
    <name type="scientific">Mycolicibacterium doricum</name>
    <dbReference type="NCBI Taxonomy" id="126673"/>
    <lineage>
        <taxon>Bacteria</taxon>
        <taxon>Bacillati</taxon>
        <taxon>Actinomycetota</taxon>
        <taxon>Actinomycetes</taxon>
        <taxon>Mycobacteriales</taxon>
        <taxon>Mycobacteriaceae</taxon>
        <taxon>Mycolicibacterium</taxon>
    </lineage>
</organism>
<dbReference type="EMBL" id="LQOS01000022">
    <property type="protein sequence ID" value="ORV42433.1"/>
    <property type="molecule type" value="Genomic_DNA"/>
</dbReference>
<reference evidence="3 4" key="1">
    <citation type="submission" date="2016-01" db="EMBL/GenBank/DDBJ databases">
        <title>The new phylogeny of the genus Mycobacterium.</title>
        <authorList>
            <person name="Tarcisio F."/>
            <person name="Conor M."/>
            <person name="Antonella G."/>
            <person name="Elisabetta G."/>
            <person name="Giulia F.S."/>
            <person name="Sara T."/>
            <person name="Anna F."/>
            <person name="Clotilde B."/>
            <person name="Roberto B."/>
            <person name="Veronica D.S."/>
            <person name="Fabio R."/>
            <person name="Monica P."/>
            <person name="Olivier J."/>
            <person name="Enrico T."/>
            <person name="Nicola S."/>
        </authorList>
    </citation>
    <scope>NUCLEOTIDE SEQUENCE [LARGE SCALE GENOMIC DNA]</scope>
    <source>
        <strain evidence="3 4">DSM 44339</strain>
    </source>
</reference>